<feature type="transmembrane region" description="Helical" evidence="2">
    <location>
        <begin position="56"/>
        <end position="76"/>
    </location>
</feature>
<evidence type="ECO:0000256" key="1">
    <source>
        <dbReference type="SAM" id="Coils"/>
    </source>
</evidence>
<accession>A0AAP2XWH5</accession>
<protein>
    <recommendedName>
        <fullName evidence="5">Type II secretion system protein GspF domain-containing protein</fullName>
    </recommendedName>
</protein>
<keyword evidence="2" id="KW-1133">Transmembrane helix</keyword>
<dbReference type="AlphaFoldDB" id="A0AAP2XWH5"/>
<evidence type="ECO:0008006" key="5">
    <source>
        <dbReference type="Google" id="ProtNLM"/>
    </source>
</evidence>
<keyword evidence="2" id="KW-0812">Transmembrane</keyword>
<feature type="coiled-coil region" evidence="1">
    <location>
        <begin position="168"/>
        <end position="198"/>
    </location>
</feature>
<evidence type="ECO:0000313" key="4">
    <source>
        <dbReference type="Proteomes" id="UP001203972"/>
    </source>
</evidence>
<evidence type="ECO:0000256" key="2">
    <source>
        <dbReference type="SAM" id="Phobius"/>
    </source>
</evidence>
<dbReference type="Proteomes" id="UP001203972">
    <property type="component" value="Unassembled WGS sequence"/>
</dbReference>
<reference evidence="3" key="1">
    <citation type="journal article" date="2022" name="Clin. Infect. Dis.">
        <title>Association between Clostridium innocuum and antibiotic-associated diarrhea in adults and children: A cross-sectional study and comparative genomics analysis.</title>
        <authorList>
            <person name="Cherny K.E."/>
            <person name="Muscat E.B."/>
            <person name="Balaji A."/>
            <person name="Mukherjee J."/>
            <person name="Ozer E.A."/>
            <person name="Angarone M.P."/>
            <person name="Hauser A.R."/>
            <person name="Sichel J.S."/>
            <person name="Amponsah E."/>
            <person name="Kociolek L.K."/>
        </authorList>
    </citation>
    <scope>NUCLEOTIDE SEQUENCE</scope>
    <source>
        <strain evidence="3">NU1-AC-029v</strain>
    </source>
</reference>
<feature type="transmembrane region" description="Helical" evidence="2">
    <location>
        <begin position="32"/>
        <end position="50"/>
    </location>
</feature>
<sequence length="228" mass="26556">MGKKKKLFEEDISKYEYLLSEKEKKSYNTNRILYAACGLILGAGILFWYGVDYLTVLVTCVLCAAGYKFPFILLTLRHKQQCNNIIDAIPLWTNSIYSLIGENNIYNAIKLSYEDAPKCIKPDLQELIKKIEIDETDKDAYVGFLARYEIEGFRDIMMKLYEFRNLSKDKLKYEISALNKTLSDLEKLKREKRFKNETFLADTLTLVMMTVPCVYMFFVSLILSNVML</sequence>
<evidence type="ECO:0000313" key="3">
    <source>
        <dbReference type="EMBL" id="MCR0233288.1"/>
    </source>
</evidence>
<keyword evidence="2" id="KW-0472">Membrane</keyword>
<organism evidence="3 4">
    <name type="scientific">Clostridium innocuum</name>
    <dbReference type="NCBI Taxonomy" id="1522"/>
    <lineage>
        <taxon>Bacteria</taxon>
        <taxon>Bacillati</taxon>
        <taxon>Bacillota</taxon>
        <taxon>Clostridia</taxon>
        <taxon>Eubacteriales</taxon>
        <taxon>Clostridiaceae</taxon>
        <taxon>Clostridium</taxon>
    </lineage>
</organism>
<name>A0AAP2XWH5_CLOIN</name>
<comment type="caution">
    <text evidence="3">The sequence shown here is derived from an EMBL/GenBank/DDBJ whole genome shotgun (WGS) entry which is preliminary data.</text>
</comment>
<feature type="transmembrane region" description="Helical" evidence="2">
    <location>
        <begin position="199"/>
        <end position="223"/>
    </location>
</feature>
<dbReference type="RefSeq" id="WP_002611839.1">
    <property type="nucleotide sequence ID" value="NZ_JBPFKS010000019.1"/>
</dbReference>
<dbReference type="EMBL" id="JAKTMA010000017">
    <property type="protein sequence ID" value="MCR0233288.1"/>
    <property type="molecule type" value="Genomic_DNA"/>
</dbReference>
<keyword evidence="1" id="KW-0175">Coiled coil</keyword>
<gene>
    <name evidence="3" type="ORF">MKC95_10980</name>
</gene>
<proteinExistence type="predicted"/>